<dbReference type="GO" id="GO:0004519">
    <property type="term" value="F:endonuclease activity"/>
    <property type="evidence" value="ECO:0007669"/>
    <property type="project" value="UniProtKB-KW"/>
</dbReference>
<dbReference type="InterPro" id="IPR036691">
    <property type="entry name" value="Endo/exonu/phosph_ase_sf"/>
</dbReference>
<dbReference type="PANTHER" id="PTHR14859">
    <property type="entry name" value="CALCOFLUOR WHITE HYPERSENSITIVE PROTEIN PRECURSOR"/>
    <property type="match status" value="1"/>
</dbReference>
<dbReference type="InterPro" id="IPR051916">
    <property type="entry name" value="GPI-anchor_lipid_remodeler"/>
</dbReference>
<organism evidence="3 4">
    <name type="scientific">Chitinophaga cymbidii</name>
    <dbReference type="NCBI Taxonomy" id="1096750"/>
    <lineage>
        <taxon>Bacteria</taxon>
        <taxon>Pseudomonadati</taxon>
        <taxon>Bacteroidota</taxon>
        <taxon>Chitinophagia</taxon>
        <taxon>Chitinophagales</taxon>
        <taxon>Chitinophagaceae</taxon>
        <taxon>Chitinophaga</taxon>
    </lineage>
</organism>
<feature type="transmembrane region" description="Helical" evidence="1">
    <location>
        <begin position="37"/>
        <end position="62"/>
    </location>
</feature>
<evidence type="ECO:0000313" key="4">
    <source>
        <dbReference type="Proteomes" id="UP000321436"/>
    </source>
</evidence>
<evidence type="ECO:0000313" key="3">
    <source>
        <dbReference type="EMBL" id="GEP95236.1"/>
    </source>
</evidence>
<dbReference type="Proteomes" id="UP000321436">
    <property type="component" value="Unassembled WGS sequence"/>
</dbReference>
<dbReference type="GO" id="GO:0016020">
    <property type="term" value="C:membrane"/>
    <property type="evidence" value="ECO:0007669"/>
    <property type="project" value="GOC"/>
</dbReference>
<dbReference type="AlphaFoldDB" id="A0A512RHQ5"/>
<keyword evidence="3" id="KW-0378">Hydrolase</keyword>
<dbReference type="RefSeq" id="WP_146859332.1">
    <property type="nucleotide sequence ID" value="NZ_BKAU01000001.1"/>
</dbReference>
<comment type="caution">
    <text evidence="3">The sequence shown here is derived from an EMBL/GenBank/DDBJ whole genome shotgun (WGS) entry which is preliminary data.</text>
</comment>
<sequence>MKYIPVIIRRLLLWGNVLLVIALVCSAWLRYLDPGTFWIAGFAGLTFPFLWIACLLLAAIWLLLYRLRYWLISFAGLLLTIPALLLTWGFHLPGSSSNPPDRSFTIMSFNCSSMGLKEYKNVQHIRSRIYEEIHKARPDILCLQEFYTNDHPEKTNNFDSLRLQFQYPYHYFVKHRTHWKSWHYGTILFSKFPIVDSSMVDMGGGSSQEDLLTARLLIHGDTVRVISAHLASHRLDQEDYNVVATPDKDKVKGVMSKMKRSFRLRSAQAKLMRREIDQTTEPLIVVGDFNDIPLSYTYRTIRGDLQDAFLKKGAGFGRTFAALSPTLRIDYILPDKRITVEDFSIWRSKGFEHFPVMARLTIQK</sequence>
<proteinExistence type="predicted"/>
<keyword evidence="1" id="KW-0472">Membrane</keyword>
<evidence type="ECO:0000256" key="1">
    <source>
        <dbReference type="SAM" id="Phobius"/>
    </source>
</evidence>
<name>A0A512RHQ5_9BACT</name>
<feature type="transmembrane region" description="Helical" evidence="1">
    <location>
        <begin position="69"/>
        <end position="90"/>
    </location>
</feature>
<keyword evidence="1" id="KW-0812">Transmembrane</keyword>
<accession>A0A512RHQ5</accession>
<evidence type="ECO:0000259" key="2">
    <source>
        <dbReference type="Pfam" id="PF03372"/>
    </source>
</evidence>
<gene>
    <name evidence="3" type="ORF">CCY01nite_14960</name>
</gene>
<keyword evidence="4" id="KW-1185">Reference proteome</keyword>
<dbReference type="OrthoDB" id="635146at2"/>
<dbReference type="InterPro" id="IPR005135">
    <property type="entry name" value="Endo/exonuclease/phosphatase"/>
</dbReference>
<protein>
    <submittedName>
        <fullName evidence="3">Endonuclease</fullName>
    </submittedName>
</protein>
<reference evidence="3 4" key="1">
    <citation type="submission" date="2019-07" db="EMBL/GenBank/DDBJ databases">
        <title>Whole genome shotgun sequence of Chitinophaga cymbidii NBRC 109752.</title>
        <authorList>
            <person name="Hosoyama A."/>
            <person name="Uohara A."/>
            <person name="Ohji S."/>
            <person name="Ichikawa N."/>
        </authorList>
    </citation>
    <scope>NUCLEOTIDE SEQUENCE [LARGE SCALE GENOMIC DNA]</scope>
    <source>
        <strain evidence="3 4">NBRC 109752</strain>
    </source>
</reference>
<keyword evidence="3" id="KW-0255">Endonuclease</keyword>
<dbReference type="Gene3D" id="3.60.10.10">
    <property type="entry name" value="Endonuclease/exonuclease/phosphatase"/>
    <property type="match status" value="1"/>
</dbReference>
<dbReference type="SUPFAM" id="SSF56219">
    <property type="entry name" value="DNase I-like"/>
    <property type="match status" value="1"/>
</dbReference>
<dbReference type="CDD" id="cd09084">
    <property type="entry name" value="EEP-2"/>
    <property type="match status" value="1"/>
</dbReference>
<feature type="transmembrane region" description="Helical" evidence="1">
    <location>
        <begin position="12"/>
        <end position="31"/>
    </location>
</feature>
<feature type="domain" description="Endonuclease/exonuclease/phosphatase" evidence="2">
    <location>
        <begin position="121"/>
        <end position="347"/>
    </location>
</feature>
<keyword evidence="1" id="KW-1133">Transmembrane helix</keyword>
<dbReference type="EMBL" id="BKAU01000001">
    <property type="protein sequence ID" value="GEP95236.1"/>
    <property type="molecule type" value="Genomic_DNA"/>
</dbReference>
<dbReference type="Pfam" id="PF03372">
    <property type="entry name" value="Exo_endo_phos"/>
    <property type="match status" value="1"/>
</dbReference>
<dbReference type="PANTHER" id="PTHR14859:SF15">
    <property type="entry name" value="ENDONUCLEASE_EXONUCLEASE_PHOSPHATASE DOMAIN-CONTAINING PROTEIN"/>
    <property type="match status" value="1"/>
</dbReference>
<dbReference type="GO" id="GO:0006506">
    <property type="term" value="P:GPI anchor biosynthetic process"/>
    <property type="evidence" value="ECO:0007669"/>
    <property type="project" value="TreeGrafter"/>
</dbReference>
<keyword evidence="3" id="KW-0540">Nuclease</keyword>